<proteinExistence type="predicted"/>
<evidence type="ECO:0000313" key="3">
    <source>
        <dbReference type="Proteomes" id="UP000029558"/>
    </source>
</evidence>
<protein>
    <submittedName>
        <fullName evidence="2">Type IV secretion system protein IcmC</fullName>
    </submittedName>
</protein>
<dbReference type="AlphaFoldDB" id="A0AAC8VH33"/>
<feature type="transmembrane region" description="Helical" evidence="1">
    <location>
        <begin position="92"/>
        <end position="111"/>
    </location>
</feature>
<feature type="transmembrane region" description="Helical" evidence="1">
    <location>
        <begin position="142"/>
        <end position="170"/>
    </location>
</feature>
<dbReference type="Proteomes" id="UP000029558">
    <property type="component" value="Chromosome"/>
</dbReference>
<evidence type="ECO:0000313" key="2">
    <source>
        <dbReference type="EMBL" id="ALB22462.1"/>
    </source>
</evidence>
<keyword evidence="1" id="KW-0812">Transmembrane</keyword>
<gene>
    <name evidence="2" type="primary">icmC</name>
    <name evidence="2" type="ORF">KU39_1280</name>
</gene>
<feature type="transmembrane region" description="Helical" evidence="1">
    <location>
        <begin position="191"/>
        <end position="209"/>
    </location>
</feature>
<keyword evidence="1" id="KW-1133">Transmembrane helix</keyword>
<name>A0AAC8VH33_PISSA</name>
<feature type="transmembrane region" description="Helical" evidence="1">
    <location>
        <begin position="272"/>
        <end position="292"/>
    </location>
</feature>
<sequence>MNKRKLMSSSVLFVIILIQIFTQCTYASSGDVATSFIQVSRGWQSTLVHIAIFVEFMAALSGVILIIFGLIQLRQGHSGQGGQQQQTAKVGIFYLIIGGFLLALGSVIIVLSNSVNSGDINAGVDILHNAHISKPTNLYEGVIYYVLMPFLHLINVIGPVVGLITLCVGVHRLRYHSNPQIMSMYRRSPMATGFYFFVGSVLLFPFYLIKALSGSMFKTPQILSQYCGDVSGEKFLSYFSTLQNNTTVTFSNGAFQCVPVSATSTSDNLLKLAYAILFVAGLISFLRGIFLLTRLGEHMGGPDASASKVAVHIIAGMCAINANVFVEILRNTYNIIIGLKT</sequence>
<organism evidence="2 3">
    <name type="scientific">Piscirickettsia salmonis</name>
    <dbReference type="NCBI Taxonomy" id="1238"/>
    <lineage>
        <taxon>Bacteria</taxon>
        <taxon>Pseudomonadati</taxon>
        <taxon>Pseudomonadota</taxon>
        <taxon>Gammaproteobacteria</taxon>
        <taxon>Thiotrichales</taxon>
        <taxon>Piscirickettsiaceae</taxon>
        <taxon>Piscirickettsia</taxon>
    </lineage>
</organism>
<evidence type="ECO:0000256" key="1">
    <source>
        <dbReference type="SAM" id="Phobius"/>
    </source>
</evidence>
<keyword evidence="1" id="KW-0472">Membrane</keyword>
<dbReference type="EMBL" id="CP012508">
    <property type="protein sequence ID" value="ALB22462.1"/>
    <property type="molecule type" value="Genomic_DNA"/>
</dbReference>
<dbReference type="RefSeq" id="WP_036771488.1">
    <property type="nucleotide sequence ID" value="NZ_CP012508.1"/>
</dbReference>
<feature type="transmembrane region" description="Helical" evidence="1">
    <location>
        <begin position="51"/>
        <end position="71"/>
    </location>
</feature>
<reference evidence="2 3" key="1">
    <citation type="journal article" date="2014" name="Genome Announc.">
        <title>Comparative Genome Analysis of Two Isolates of the Fish Pathogen Piscirickettsia salmonis from Different Hosts Reveals Major Differences in Virulence-Associated Secretion Systems.</title>
        <authorList>
            <person name="Bohle H."/>
            <person name="Henriquez P."/>
            <person name="Grothusen H."/>
            <person name="Navas E."/>
            <person name="Sandoval A."/>
            <person name="Bustamante F."/>
            <person name="Bustos P."/>
            <person name="Mancilla M."/>
        </authorList>
    </citation>
    <scope>NUCLEOTIDE SEQUENCE [LARGE SCALE GENOMIC DNA]</scope>
    <source>
        <strain evidence="3">B1-32597</strain>
    </source>
</reference>
<accession>A0AAC8VH33</accession>